<gene>
    <name evidence="1" type="ORF">HNY73_007719</name>
</gene>
<reference evidence="1" key="1">
    <citation type="journal article" date="2020" name="bioRxiv">
        <title>Chromosome-level reference genome of the European wasp spider Argiope bruennichi: a resource for studies on range expansion and evolutionary adaptation.</title>
        <authorList>
            <person name="Sheffer M.M."/>
            <person name="Hoppe A."/>
            <person name="Krehenwinkel H."/>
            <person name="Uhl G."/>
            <person name="Kuss A.W."/>
            <person name="Jensen L."/>
            <person name="Jensen C."/>
            <person name="Gillespie R.G."/>
            <person name="Hoff K.J."/>
            <person name="Prost S."/>
        </authorList>
    </citation>
    <scope>NUCLEOTIDE SEQUENCE</scope>
</reference>
<comment type="caution">
    <text evidence="1">The sequence shown here is derived from an EMBL/GenBank/DDBJ whole genome shotgun (WGS) entry which is preliminary data.</text>
</comment>
<proteinExistence type="predicted"/>
<dbReference type="AlphaFoldDB" id="A0A8T0FJU9"/>
<protein>
    <submittedName>
        <fullName evidence="1">Uncharacterized protein</fullName>
    </submittedName>
</protein>
<evidence type="ECO:0000313" key="1">
    <source>
        <dbReference type="EMBL" id="KAF8789809.1"/>
    </source>
</evidence>
<sequence length="504" mass="59242">MAMANSIDSQLKSLCRLSLEDISIRRVAVLLCSDPIKFMSPISAVNVCGGKKASRVEVFKRTITELCLPESMTDNLVNIMNFVFLETHKWLKFHEEFLKSKHSRFKYPQYLKHMHWTHMGTVNYRKTAEAMIRDENLDIDQRFRFACLYCLDEDIQDLWQKLSPASKKNFYNNGQPCRCGLPGEIIVFWTCILKGRVDKLDNFLVRAERRHSSFYQYAFESFAGKGYKTATQYFFEKLTCEEKDASLVRTAKSVAASDSSTCQAYTDVFCYLLSLMNAEQFQNVLESSSYAILRSFLDWPKQDAFSEVAKLALPYLKEDDYEQLHFFLSRKFKYVYNYPKLFRDLFLITPKDFRHSTYYLKDFFRRKDTEIIKFMFRNMDPEETLELVLSGITLHCCYELVKEGKWDFLEFFMRESRLSKEDRERFAEAFNSNFASLLELEIRERLTKVVNDIPAGTSNRDFSNCNKVNQIDPRISTSGQPDEESIEGQPRNIKRFRKHIIITG</sequence>
<dbReference type="Proteomes" id="UP000807504">
    <property type="component" value="Unassembled WGS sequence"/>
</dbReference>
<organism evidence="1 2">
    <name type="scientific">Argiope bruennichi</name>
    <name type="common">Wasp spider</name>
    <name type="synonym">Aranea bruennichi</name>
    <dbReference type="NCBI Taxonomy" id="94029"/>
    <lineage>
        <taxon>Eukaryota</taxon>
        <taxon>Metazoa</taxon>
        <taxon>Ecdysozoa</taxon>
        <taxon>Arthropoda</taxon>
        <taxon>Chelicerata</taxon>
        <taxon>Arachnida</taxon>
        <taxon>Araneae</taxon>
        <taxon>Araneomorphae</taxon>
        <taxon>Entelegynae</taxon>
        <taxon>Araneoidea</taxon>
        <taxon>Araneidae</taxon>
        <taxon>Argiope</taxon>
    </lineage>
</organism>
<evidence type="ECO:0000313" key="2">
    <source>
        <dbReference type="Proteomes" id="UP000807504"/>
    </source>
</evidence>
<dbReference type="EMBL" id="JABXBU010000012">
    <property type="protein sequence ID" value="KAF8789809.1"/>
    <property type="molecule type" value="Genomic_DNA"/>
</dbReference>
<accession>A0A8T0FJU9</accession>
<reference evidence="1" key="2">
    <citation type="submission" date="2020-06" db="EMBL/GenBank/DDBJ databases">
        <authorList>
            <person name="Sheffer M."/>
        </authorList>
    </citation>
    <scope>NUCLEOTIDE SEQUENCE</scope>
</reference>
<keyword evidence="2" id="KW-1185">Reference proteome</keyword>
<name>A0A8T0FJU9_ARGBR</name>